<organism evidence="2 3">
    <name type="scientific">Sphingobacterium kitahiroshimense</name>
    <dbReference type="NCBI Taxonomy" id="470446"/>
    <lineage>
        <taxon>Bacteria</taxon>
        <taxon>Pseudomonadati</taxon>
        <taxon>Bacteroidota</taxon>
        <taxon>Sphingobacteriia</taxon>
        <taxon>Sphingobacteriales</taxon>
        <taxon>Sphingobacteriaceae</taxon>
        <taxon>Sphingobacterium</taxon>
    </lineage>
</organism>
<gene>
    <name evidence="2" type="ORF">ABE541_18395</name>
</gene>
<keyword evidence="1" id="KW-1133">Transmembrane helix</keyword>
<evidence type="ECO:0000313" key="2">
    <source>
        <dbReference type="EMBL" id="MEN5379241.1"/>
    </source>
</evidence>
<protein>
    <submittedName>
        <fullName evidence="2">Uncharacterized protein</fullName>
    </submittedName>
</protein>
<dbReference type="Proteomes" id="UP001409291">
    <property type="component" value="Unassembled WGS sequence"/>
</dbReference>
<evidence type="ECO:0000256" key="1">
    <source>
        <dbReference type="SAM" id="Phobius"/>
    </source>
</evidence>
<evidence type="ECO:0000313" key="3">
    <source>
        <dbReference type="Proteomes" id="UP001409291"/>
    </source>
</evidence>
<comment type="caution">
    <text evidence="2">The sequence shown here is derived from an EMBL/GenBank/DDBJ whole genome shotgun (WGS) entry which is preliminary data.</text>
</comment>
<sequence>MIIQFIDSTLGKIANHALIILFSLLFMLAYDQQEKTIASTKLDEGVEILNFFLRGTYGSDPSSEASRNIDQIVEDDASYENQDLISFFSQIREGNSIDYNAVVSLKIYYDYDLNLKIVYNDGSSEAQWNNYNAIKYLKLFQYWVVGAFY</sequence>
<feature type="transmembrane region" description="Helical" evidence="1">
    <location>
        <begin position="13"/>
        <end position="30"/>
    </location>
</feature>
<proteinExistence type="predicted"/>
<reference evidence="2 3" key="1">
    <citation type="submission" date="2024-04" db="EMBL/GenBank/DDBJ databases">
        <title>WGS of bacteria from Torrens River.</title>
        <authorList>
            <person name="Wyrsch E.R."/>
            <person name="Drigo B."/>
        </authorList>
    </citation>
    <scope>NUCLEOTIDE SEQUENCE [LARGE SCALE GENOMIC DNA]</scope>
    <source>
        <strain evidence="2 3">TWI391</strain>
    </source>
</reference>
<dbReference type="EMBL" id="JBDJNQ010000009">
    <property type="protein sequence ID" value="MEN5379241.1"/>
    <property type="molecule type" value="Genomic_DNA"/>
</dbReference>
<keyword evidence="1" id="KW-0472">Membrane</keyword>
<accession>A0ABV0BX14</accession>
<name>A0ABV0BX14_9SPHI</name>
<keyword evidence="3" id="KW-1185">Reference proteome</keyword>
<dbReference type="RefSeq" id="WP_346582001.1">
    <property type="nucleotide sequence ID" value="NZ_JBDJNQ010000009.1"/>
</dbReference>
<keyword evidence="1" id="KW-0812">Transmembrane</keyword>